<dbReference type="InterPro" id="IPR006067">
    <property type="entry name" value="NO2/SO3_Rdtase_4Fe4S_dom"/>
</dbReference>
<dbReference type="NCBIfam" id="TIGR02042">
    <property type="entry name" value="sir"/>
    <property type="match status" value="1"/>
</dbReference>
<comment type="function">
    <text evidence="3">Catalyzes the reduction of sulfite to sulfide, a step in the biosynthesis of sulfur-containing amino acids and cofactors.</text>
</comment>
<evidence type="ECO:0000256" key="1">
    <source>
        <dbReference type="ARBA" id="ARBA00001929"/>
    </source>
</evidence>
<dbReference type="Gene3D" id="3.90.480.10">
    <property type="entry name" value="Sulfite Reductase Hemoprotein,Domain 2"/>
    <property type="match status" value="1"/>
</dbReference>
<keyword evidence="11" id="KW-0560">Oxidoreductase</keyword>
<dbReference type="SUPFAM" id="SSF56014">
    <property type="entry name" value="Nitrite and sulphite reductase 4Fe-4S domain-like"/>
    <property type="match status" value="2"/>
</dbReference>
<dbReference type="NCBIfam" id="NF010029">
    <property type="entry name" value="PRK13504.1"/>
    <property type="match status" value="1"/>
</dbReference>
<comment type="cofactor">
    <cofactor evidence="1">
        <name>siroheme</name>
        <dbReference type="ChEBI" id="CHEBI:60052"/>
    </cofactor>
</comment>
<dbReference type="FunFam" id="3.30.413.10:FF:000014">
    <property type="entry name" value="Sulfite reductase [ferredoxin], chloroplastic"/>
    <property type="match status" value="1"/>
</dbReference>
<feature type="domain" description="Nitrite/Sulfite reductase ferredoxin-like" evidence="18">
    <location>
        <begin position="368"/>
        <end position="434"/>
    </location>
</feature>
<evidence type="ECO:0000256" key="13">
    <source>
        <dbReference type="ARBA" id="ARBA00023014"/>
    </source>
</evidence>
<feature type="domain" description="Nitrite/sulphite reductase 4Fe-4S" evidence="17">
    <location>
        <begin position="449"/>
        <end position="591"/>
    </location>
</feature>
<evidence type="ECO:0000256" key="5">
    <source>
        <dbReference type="ARBA" id="ARBA00011245"/>
    </source>
</evidence>
<evidence type="ECO:0000259" key="18">
    <source>
        <dbReference type="Pfam" id="PF03460"/>
    </source>
</evidence>
<dbReference type="GO" id="GO:0046872">
    <property type="term" value="F:metal ion binding"/>
    <property type="evidence" value="ECO:0007669"/>
    <property type="project" value="UniProtKB-KW"/>
</dbReference>
<dbReference type="AlphaFoldDB" id="A0A0D8ZR85"/>
<evidence type="ECO:0000256" key="12">
    <source>
        <dbReference type="ARBA" id="ARBA00023004"/>
    </source>
</evidence>
<dbReference type="SUPFAM" id="SSF55124">
    <property type="entry name" value="Nitrite/Sulfite reductase N-terminal domain-like"/>
    <property type="match status" value="2"/>
</dbReference>
<dbReference type="OrthoDB" id="9803707at2"/>
<evidence type="ECO:0000256" key="9">
    <source>
        <dbReference type="ARBA" id="ARBA00022723"/>
    </source>
</evidence>
<comment type="catalytic activity">
    <reaction evidence="14">
        <text>hydrogen sulfide + 6 oxidized [2Fe-2S]-[ferredoxin] + 3 H2O = sulfite + 6 reduced [2Fe-2S]-[ferredoxin] + 7 H(+)</text>
        <dbReference type="Rhea" id="RHEA:23132"/>
        <dbReference type="Rhea" id="RHEA-COMP:10000"/>
        <dbReference type="Rhea" id="RHEA-COMP:10001"/>
        <dbReference type="ChEBI" id="CHEBI:15377"/>
        <dbReference type="ChEBI" id="CHEBI:15378"/>
        <dbReference type="ChEBI" id="CHEBI:17359"/>
        <dbReference type="ChEBI" id="CHEBI:29919"/>
        <dbReference type="ChEBI" id="CHEBI:33737"/>
        <dbReference type="ChEBI" id="CHEBI:33738"/>
        <dbReference type="EC" id="1.8.7.1"/>
    </reaction>
</comment>
<dbReference type="STRING" id="1618023.UH38_13635"/>
<keyword evidence="20" id="KW-1185">Reference proteome</keyword>
<dbReference type="PANTHER" id="PTHR11493">
    <property type="entry name" value="SULFITE REDUCTASE [NADPH] SUBUNIT BETA-RELATED"/>
    <property type="match status" value="1"/>
</dbReference>
<dbReference type="Gene3D" id="3.30.413.10">
    <property type="entry name" value="Sulfite Reductase Hemoprotein, domain 1"/>
    <property type="match status" value="2"/>
</dbReference>
<evidence type="ECO:0000256" key="6">
    <source>
        <dbReference type="ARBA" id="ARBA00012353"/>
    </source>
</evidence>
<dbReference type="GO" id="GO:0020037">
    <property type="term" value="F:heme binding"/>
    <property type="evidence" value="ECO:0007669"/>
    <property type="project" value="InterPro"/>
</dbReference>
<dbReference type="EC" id="1.8.7.1" evidence="6"/>
<proteinExistence type="inferred from homology"/>
<name>A0A0D8ZR85_9CYAN</name>
<evidence type="ECO:0000256" key="11">
    <source>
        <dbReference type="ARBA" id="ARBA00023002"/>
    </source>
</evidence>
<evidence type="ECO:0000256" key="8">
    <source>
        <dbReference type="ARBA" id="ARBA00022617"/>
    </source>
</evidence>
<evidence type="ECO:0000259" key="17">
    <source>
        <dbReference type="Pfam" id="PF01077"/>
    </source>
</evidence>
<protein>
    <recommendedName>
        <fullName evidence="15">Sulfite reductase [ferredoxin]</fullName>
        <ecNumber evidence="6">1.8.7.1</ecNumber>
    </recommendedName>
</protein>
<dbReference type="PANTHER" id="PTHR11493:SF47">
    <property type="entry name" value="SULFITE REDUCTASE [NADPH] SUBUNIT BETA"/>
    <property type="match status" value="1"/>
</dbReference>
<evidence type="ECO:0000256" key="7">
    <source>
        <dbReference type="ARBA" id="ARBA00022485"/>
    </source>
</evidence>
<dbReference type="GO" id="GO:0050311">
    <property type="term" value="F:sulfite reductase (ferredoxin) activity"/>
    <property type="evidence" value="ECO:0007669"/>
    <property type="project" value="UniProtKB-EC"/>
</dbReference>
<comment type="cofactor">
    <cofactor evidence="2">
        <name>[4Fe-4S] cluster</name>
        <dbReference type="ChEBI" id="CHEBI:49883"/>
    </cofactor>
</comment>
<reference evidence="19 20" key="1">
    <citation type="submission" date="2015-02" db="EMBL/GenBank/DDBJ databases">
        <title>Draft genome of a novel marine cyanobacterium (Chroococcales) isolated from South Atlantic Ocean.</title>
        <authorList>
            <person name="Rigonato J."/>
            <person name="Alvarenga D.O."/>
            <person name="Branco L.H."/>
            <person name="Varani A.M."/>
            <person name="Brandini F.P."/>
            <person name="Fiore M.F."/>
        </authorList>
    </citation>
    <scope>NUCLEOTIDE SEQUENCE [LARGE SCALE GENOMIC DNA]</scope>
    <source>
        <strain evidence="19 20">CENA595</strain>
    </source>
</reference>
<dbReference type="GO" id="GO:0009337">
    <property type="term" value="C:sulfite reductase complex (NADPH)"/>
    <property type="evidence" value="ECO:0007669"/>
    <property type="project" value="TreeGrafter"/>
</dbReference>
<dbReference type="InterPro" id="IPR036136">
    <property type="entry name" value="Nit/Sulf_reduc_fer-like_dom_sf"/>
</dbReference>
<dbReference type="InterPro" id="IPR045854">
    <property type="entry name" value="NO2/SO3_Rdtase_4Fe4S_sf"/>
</dbReference>
<dbReference type="RefSeq" id="WP_045055212.1">
    <property type="nucleotide sequence ID" value="NZ_CAWMDP010000056.1"/>
</dbReference>
<dbReference type="PATRIC" id="fig|1618023.3.peg.4760"/>
<dbReference type="InterPro" id="IPR011787">
    <property type="entry name" value="SiR_ferredoxin-dep"/>
</dbReference>
<dbReference type="GO" id="GO:0000103">
    <property type="term" value="P:sulfate assimilation"/>
    <property type="evidence" value="ECO:0007669"/>
    <property type="project" value="TreeGrafter"/>
</dbReference>
<comment type="caution">
    <text evidence="19">The sequence shown here is derived from an EMBL/GenBank/DDBJ whole genome shotgun (WGS) entry which is preliminary data.</text>
</comment>
<dbReference type="FunFam" id="3.30.413.10:FF:000008">
    <property type="entry name" value="Sulfite reductase [ferredoxin], chloroplastic"/>
    <property type="match status" value="1"/>
</dbReference>
<dbReference type="GO" id="GO:0051539">
    <property type="term" value="F:4 iron, 4 sulfur cluster binding"/>
    <property type="evidence" value="ECO:0007669"/>
    <property type="project" value="UniProtKB-KW"/>
</dbReference>
<dbReference type="InterPro" id="IPR045169">
    <property type="entry name" value="NO2/SO3_Rdtase_4Fe4S_prot"/>
</dbReference>
<keyword evidence="10" id="KW-0883">Thioether bond</keyword>
<organism evidence="19 20">
    <name type="scientific">Aliterella atlantica CENA595</name>
    <dbReference type="NCBI Taxonomy" id="1618023"/>
    <lineage>
        <taxon>Bacteria</taxon>
        <taxon>Bacillati</taxon>
        <taxon>Cyanobacteriota</taxon>
        <taxon>Cyanophyceae</taxon>
        <taxon>Chroococcidiopsidales</taxon>
        <taxon>Aliterellaceae</taxon>
        <taxon>Aliterella</taxon>
    </lineage>
</organism>
<evidence type="ECO:0000256" key="16">
    <source>
        <dbReference type="SAM" id="MobiDB-lite"/>
    </source>
</evidence>
<dbReference type="Pfam" id="PF01077">
    <property type="entry name" value="NIR_SIR"/>
    <property type="match status" value="2"/>
</dbReference>
<feature type="domain" description="Nitrite/Sulfite reductase ferredoxin-like" evidence="18">
    <location>
        <begin position="70"/>
        <end position="132"/>
    </location>
</feature>
<evidence type="ECO:0000256" key="4">
    <source>
        <dbReference type="ARBA" id="ARBA00010429"/>
    </source>
</evidence>
<dbReference type="Pfam" id="PF03460">
    <property type="entry name" value="NIR_SIR_ferr"/>
    <property type="match status" value="2"/>
</dbReference>
<dbReference type="InterPro" id="IPR005117">
    <property type="entry name" value="NiRdtase/SiRdtase_haem-b_fer"/>
</dbReference>
<comment type="subunit">
    <text evidence="5">Monomer.</text>
</comment>
<dbReference type="PROSITE" id="PS00365">
    <property type="entry name" value="NIR_SIR"/>
    <property type="match status" value="1"/>
</dbReference>
<keyword evidence="13" id="KW-0411">Iron-sulfur</keyword>
<evidence type="ECO:0000256" key="10">
    <source>
        <dbReference type="ARBA" id="ARBA00022784"/>
    </source>
</evidence>
<dbReference type="GO" id="GO:0016002">
    <property type="term" value="F:sulfite reductase activity"/>
    <property type="evidence" value="ECO:0007669"/>
    <property type="project" value="TreeGrafter"/>
</dbReference>
<keyword evidence="8" id="KW-0349">Heme</keyword>
<keyword evidence="9" id="KW-0479">Metal-binding</keyword>
<feature type="domain" description="Nitrite/sulphite reductase 4Fe-4S" evidence="17">
    <location>
        <begin position="173"/>
        <end position="349"/>
    </location>
</feature>
<evidence type="ECO:0000256" key="3">
    <source>
        <dbReference type="ARBA" id="ARBA00003247"/>
    </source>
</evidence>
<evidence type="ECO:0000256" key="15">
    <source>
        <dbReference type="ARBA" id="ARBA00067673"/>
    </source>
</evidence>
<evidence type="ECO:0000256" key="2">
    <source>
        <dbReference type="ARBA" id="ARBA00001966"/>
    </source>
</evidence>
<feature type="compositionally biased region" description="Basic and acidic residues" evidence="16">
    <location>
        <begin position="17"/>
        <end position="26"/>
    </location>
</feature>
<gene>
    <name evidence="19" type="ORF">UH38_13635</name>
</gene>
<sequence>MVQTPISNPATPKRKPSKVEGLKERSNFLREPVATELKQDTTHFSEDAIQILKFHGSYQQDNRDNRVKGQEKDYQFMLRTRNPAGYVPPELFVTLDKLAGEYGNQTLRATTRQGFQMHGILKKNLKNAIAAIVKSMGSTLGACGDVNRNVMAPPAPFKNKPEYQYAWEYAENIAQLLTPQTGAYYEVWLDGEKVISAEENPEVVAARQRNGTGTIIHDNPEPIYGTHYMPRKFKCAVTVPGDNSIDLYSQDLTLVVITNDKQELVGFDVFAGGGLGRTHNKEETFARMADEICYVAKDDVYELIKAIVATQRDYSDRSDRRHARLKYLINDWGVDKFRSKVEEYFGKKLAPFQPLPEFKYEDYLGWQEQGDGKLFLGISVENGRIKDEGSLKLRTALREIVTQFNLPIRLTPHHNVIFSDIEPSNKQAIQDILTRCGVQTDPEAINPLVRYSMACPAMPTCGLAITESERIMPSVLKRIETLLEQVGLEKEHFVVRMTGCPNGCARPYLAELGFVGSATESYQVWLGGSSAQTRLAEPYMERMHINDLETQLKPIFAYFKQEKQDGETFGTFCDRVGFDAIREFAEQYESENVADAYSTDDGDGLIEAMADSTIADITEETNGQVVAIASTTTANNKLRRRISLSDDIYLQLREAATNQGKPMTQLANEAIKAYLEAKANG</sequence>
<keyword evidence="7" id="KW-0004">4Fe-4S</keyword>
<evidence type="ECO:0000256" key="14">
    <source>
        <dbReference type="ARBA" id="ARBA00049518"/>
    </source>
</evidence>
<accession>A0A0D8ZR85</accession>
<keyword evidence="12" id="KW-0408">Iron</keyword>
<dbReference type="Proteomes" id="UP000032452">
    <property type="component" value="Unassembled WGS sequence"/>
</dbReference>
<evidence type="ECO:0000313" key="20">
    <source>
        <dbReference type="Proteomes" id="UP000032452"/>
    </source>
</evidence>
<dbReference type="EMBL" id="JYON01000013">
    <property type="protein sequence ID" value="KJH71318.1"/>
    <property type="molecule type" value="Genomic_DNA"/>
</dbReference>
<comment type="similarity">
    <text evidence="4">Belongs to the nitrite and sulfite reductase 4Fe-4S domain family.</text>
</comment>
<feature type="region of interest" description="Disordered" evidence="16">
    <location>
        <begin position="1"/>
        <end position="26"/>
    </location>
</feature>
<dbReference type="InterPro" id="IPR006066">
    <property type="entry name" value="NO2/SO3_Rdtase_FeS/sirohaem_BS"/>
</dbReference>
<evidence type="ECO:0000313" key="19">
    <source>
        <dbReference type="EMBL" id="KJH71318.1"/>
    </source>
</evidence>
<feature type="compositionally biased region" description="Polar residues" evidence="16">
    <location>
        <begin position="1"/>
        <end position="10"/>
    </location>
</feature>
<dbReference type="PRINTS" id="PR00397">
    <property type="entry name" value="SIROHAEM"/>
</dbReference>